<keyword evidence="5" id="KW-1185">Reference proteome</keyword>
<evidence type="ECO:0000313" key="4">
    <source>
        <dbReference type="Proteomes" id="UP000507222"/>
    </source>
</evidence>
<dbReference type="EMBL" id="CAEKKB010000003">
    <property type="protein sequence ID" value="CAB4303929.1"/>
    <property type="molecule type" value="Genomic_DNA"/>
</dbReference>
<proteinExistence type="predicted"/>
<evidence type="ECO:0000313" key="2">
    <source>
        <dbReference type="EMBL" id="CAB4273400.1"/>
    </source>
</evidence>
<dbReference type="AlphaFoldDB" id="A0A6J5UAI2"/>
<accession>A0A6J5UAI2</accession>
<evidence type="ECO:0000313" key="5">
    <source>
        <dbReference type="Proteomes" id="UP000507245"/>
    </source>
</evidence>
<name>A0A6J5UAI2_PRUAR</name>
<reference evidence="2 4" key="2">
    <citation type="submission" date="2020-05" db="EMBL/GenBank/DDBJ databases">
        <authorList>
            <person name="Campoy J."/>
            <person name="Schneeberger K."/>
            <person name="Spophaly S."/>
        </authorList>
    </citation>
    <scope>NUCLEOTIDE SEQUENCE [LARGE SCALE GENOMIC DNA]</scope>
    <source>
        <strain evidence="2">PruArmRojPasFocal</strain>
    </source>
</reference>
<gene>
    <name evidence="2" type="ORF">CURHAP_LOCUS20980</name>
    <name evidence="3" type="ORF">ORAREDHAP_LOCUS20871</name>
</gene>
<dbReference type="Proteomes" id="UP000507245">
    <property type="component" value="Unassembled WGS sequence"/>
</dbReference>
<sequence>MPTCQRFTKPSSKASPVTKQTHNTTLAEWQGLSKGKDGLEVYLLAVLAKSDLMKPELVRAALTEPTLVPRGILLNWCCTKGLDTKNPLKNLPLPNETKTSQAPNPCRTQKGLRKFFNSPHLLQHGEYRLASLGSKVIGHSRVQNLAKKSLAEMPS</sequence>
<reference evidence="5" key="1">
    <citation type="journal article" date="2020" name="Genome Biol.">
        <title>Gamete binning: chromosome-level and haplotype-resolved genome assembly enabled by high-throughput single-cell sequencing of gamete genomes.</title>
        <authorList>
            <person name="Campoy J.A."/>
            <person name="Sun H."/>
            <person name="Goel M."/>
            <person name="Jiao W.-B."/>
            <person name="Folz-Donahue K."/>
            <person name="Wang N."/>
            <person name="Rubio M."/>
            <person name="Liu C."/>
            <person name="Kukat C."/>
            <person name="Ruiz D."/>
            <person name="Huettel B."/>
            <person name="Schneeberger K."/>
        </authorList>
    </citation>
    <scope>NUCLEOTIDE SEQUENCE [LARGE SCALE GENOMIC DNA]</scope>
    <source>
        <strain evidence="5">cv. Rojo Pasion</strain>
    </source>
</reference>
<feature type="region of interest" description="Disordered" evidence="1">
    <location>
        <begin position="1"/>
        <end position="21"/>
    </location>
</feature>
<dbReference type="EMBL" id="CAEKDK010000003">
    <property type="protein sequence ID" value="CAB4273400.1"/>
    <property type="molecule type" value="Genomic_DNA"/>
</dbReference>
<evidence type="ECO:0000256" key="1">
    <source>
        <dbReference type="SAM" id="MobiDB-lite"/>
    </source>
</evidence>
<protein>
    <submittedName>
        <fullName evidence="2">Uncharacterized protein</fullName>
    </submittedName>
</protein>
<organism evidence="2 4">
    <name type="scientific">Prunus armeniaca</name>
    <name type="common">Apricot</name>
    <name type="synonym">Armeniaca vulgaris</name>
    <dbReference type="NCBI Taxonomy" id="36596"/>
    <lineage>
        <taxon>Eukaryota</taxon>
        <taxon>Viridiplantae</taxon>
        <taxon>Streptophyta</taxon>
        <taxon>Embryophyta</taxon>
        <taxon>Tracheophyta</taxon>
        <taxon>Spermatophyta</taxon>
        <taxon>Magnoliopsida</taxon>
        <taxon>eudicotyledons</taxon>
        <taxon>Gunneridae</taxon>
        <taxon>Pentapetalae</taxon>
        <taxon>rosids</taxon>
        <taxon>fabids</taxon>
        <taxon>Rosales</taxon>
        <taxon>Rosaceae</taxon>
        <taxon>Amygdaloideae</taxon>
        <taxon>Amygdaleae</taxon>
        <taxon>Prunus</taxon>
    </lineage>
</organism>
<evidence type="ECO:0000313" key="3">
    <source>
        <dbReference type="EMBL" id="CAB4303929.1"/>
    </source>
</evidence>
<dbReference type="Proteomes" id="UP000507222">
    <property type="component" value="Unassembled WGS sequence"/>
</dbReference>